<dbReference type="Proteomes" id="UP000236318">
    <property type="component" value="Unassembled WGS sequence"/>
</dbReference>
<keyword evidence="5" id="KW-1185">Reference proteome</keyword>
<accession>A0A2K4YBE2</accession>
<feature type="compositionally biased region" description="Gly residues" evidence="1">
    <location>
        <begin position="112"/>
        <end position="124"/>
    </location>
</feature>
<feature type="domain" description="DUF732" evidence="3">
    <location>
        <begin position="25"/>
        <end position="96"/>
    </location>
</feature>
<dbReference type="OrthoDB" id="4736847at2"/>
<dbReference type="AlphaFoldDB" id="A0A2K4YBE2"/>
<dbReference type="EMBL" id="FXEG02000003">
    <property type="protein sequence ID" value="SOX54105.1"/>
    <property type="molecule type" value="Genomic_DNA"/>
</dbReference>
<dbReference type="InterPro" id="IPR007969">
    <property type="entry name" value="DUF732"/>
</dbReference>
<reference evidence="4" key="1">
    <citation type="submission" date="2018-01" db="EMBL/GenBank/DDBJ databases">
        <authorList>
            <consortium name="Urmite Genomes"/>
        </authorList>
    </citation>
    <scope>NUCLEOTIDE SEQUENCE [LARGE SCALE GENOMIC DNA]</scope>
    <source>
        <strain evidence="4">AFP003</strain>
    </source>
</reference>
<name>A0A2K4YBE2_9MYCO</name>
<feature type="region of interest" description="Disordered" evidence="1">
    <location>
        <begin position="97"/>
        <end position="124"/>
    </location>
</feature>
<feature type="chain" id="PRO_5014320603" evidence="2">
    <location>
        <begin position="23"/>
        <end position="124"/>
    </location>
</feature>
<evidence type="ECO:0000259" key="3">
    <source>
        <dbReference type="Pfam" id="PF05305"/>
    </source>
</evidence>
<keyword evidence="2" id="KW-0732">Signal</keyword>
<gene>
    <name evidence="4" type="ORF">MAAFP003_2781</name>
</gene>
<evidence type="ECO:0000256" key="1">
    <source>
        <dbReference type="SAM" id="MobiDB-lite"/>
    </source>
</evidence>
<dbReference type="Pfam" id="PF05305">
    <property type="entry name" value="DUF732"/>
    <property type="match status" value="1"/>
</dbReference>
<proteinExistence type="predicted"/>
<comment type="caution">
    <text evidence="4">The sequence shown here is derived from an EMBL/GenBank/DDBJ whole genome shotgun (WGS) entry which is preliminary data.</text>
</comment>
<sequence>MKALPFLASVVTLIGLAAPAHADPADDAFLAALNNAGITYHDPEHAIKAGQKVCDLANSGTSQLDIIRDIRDLNPAFTMTKAAQFAKAAAMAYCPERLSTDSGGNDPRGAGTYPGGGGGGGGGG</sequence>
<evidence type="ECO:0000313" key="4">
    <source>
        <dbReference type="EMBL" id="SOX54105.1"/>
    </source>
</evidence>
<organism evidence="4 5">
    <name type="scientific">Mycobacterium ahvazicum</name>
    <dbReference type="NCBI Taxonomy" id="1964395"/>
    <lineage>
        <taxon>Bacteria</taxon>
        <taxon>Bacillati</taxon>
        <taxon>Actinomycetota</taxon>
        <taxon>Actinomycetes</taxon>
        <taxon>Mycobacteriales</taxon>
        <taxon>Mycobacteriaceae</taxon>
        <taxon>Mycobacterium</taxon>
        <taxon>Mycobacterium simiae complex</taxon>
    </lineage>
</organism>
<evidence type="ECO:0000256" key="2">
    <source>
        <dbReference type="SAM" id="SignalP"/>
    </source>
</evidence>
<protein>
    <submittedName>
        <fullName evidence="4">DUF732 domain-containing protein</fullName>
    </submittedName>
</protein>
<dbReference type="RefSeq" id="WP_096287726.1">
    <property type="nucleotide sequence ID" value="NZ_FXEG02000003.1"/>
</dbReference>
<evidence type="ECO:0000313" key="5">
    <source>
        <dbReference type="Proteomes" id="UP000236318"/>
    </source>
</evidence>
<feature type="signal peptide" evidence="2">
    <location>
        <begin position="1"/>
        <end position="22"/>
    </location>
</feature>